<keyword evidence="4 8" id="KW-1133">Transmembrane helix</keyword>
<feature type="transmembrane region" description="Helical" evidence="8">
    <location>
        <begin position="79"/>
        <end position="101"/>
    </location>
</feature>
<evidence type="ECO:0000256" key="7">
    <source>
        <dbReference type="SAM" id="MobiDB-lite"/>
    </source>
</evidence>
<evidence type="ECO:0000313" key="11">
    <source>
        <dbReference type="Proteomes" id="UP001371224"/>
    </source>
</evidence>
<keyword evidence="11" id="KW-1185">Reference proteome</keyword>
<evidence type="ECO:0000256" key="2">
    <source>
        <dbReference type="ARBA" id="ARBA00022692"/>
    </source>
</evidence>
<evidence type="ECO:0000256" key="4">
    <source>
        <dbReference type="ARBA" id="ARBA00022989"/>
    </source>
</evidence>
<dbReference type="InterPro" id="IPR050932">
    <property type="entry name" value="TM2D1-3-like"/>
</dbReference>
<evidence type="ECO:0000256" key="6">
    <source>
        <dbReference type="ARBA" id="ARBA00023180"/>
    </source>
</evidence>
<feature type="region of interest" description="Disordered" evidence="7">
    <location>
        <begin position="143"/>
        <end position="205"/>
    </location>
</feature>
<sequence length="373" mass="38150">MSIPTPPPAPGGQPTYPAIPAHPTPQAPPAYAAPPSYVQHAPSAMPNGEGKQFVVTWLLSLLLGVFGVDRFYLGKVGTGLLKLLTLGGLGIWWLVDLILILAGAMRDKAGRPLEGYDKTKLVAWIVTGVLVLVGAISGAVGGAGAPDTSISQDGSTEEQPVDAPAEEAPAEDTPVEEAAAEEPAPEEPTAASWANDTFGDFTPIQQSGSGDTVIDLPAGATGGIVMATHQGQRNFAVSVLDANNGSTGELLVNTIGAYSGTTAWGMSVLGDGVKLQVMADGAWTFDIRPMGAAPGLATAGTGDAVFLYDGGPASLAATHAGSRNFVVQEETSEAFNMGLLINEIGQYRGTVPLSAGPSVITVMADGAWTFEVE</sequence>
<organism evidence="10 11">
    <name type="scientific">Microbacterium bandirmense</name>
    <dbReference type="NCBI Taxonomy" id="3122050"/>
    <lineage>
        <taxon>Bacteria</taxon>
        <taxon>Bacillati</taxon>
        <taxon>Actinomycetota</taxon>
        <taxon>Actinomycetes</taxon>
        <taxon>Micrococcales</taxon>
        <taxon>Microbacteriaceae</taxon>
        <taxon>Microbacterium</taxon>
    </lineage>
</organism>
<dbReference type="PANTHER" id="PTHR21016">
    <property type="entry name" value="BETA-AMYLOID BINDING PROTEIN-RELATED"/>
    <property type="match status" value="1"/>
</dbReference>
<dbReference type="Pfam" id="PF05154">
    <property type="entry name" value="TM2"/>
    <property type="match status" value="1"/>
</dbReference>
<keyword evidence="2 8" id="KW-0812">Transmembrane</keyword>
<feature type="compositionally biased region" description="Pro residues" evidence="7">
    <location>
        <begin position="1"/>
        <end position="11"/>
    </location>
</feature>
<dbReference type="InterPro" id="IPR007829">
    <property type="entry name" value="TM2"/>
</dbReference>
<evidence type="ECO:0000256" key="8">
    <source>
        <dbReference type="SAM" id="Phobius"/>
    </source>
</evidence>
<evidence type="ECO:0000259" key="9">
    <source>
        <dbReference type="Pfam" id="PF05154"/>
    </source>
</evidence>
<feature type="compositionally biased region" description="Acidic residues" evidence="7">
    <location>
        <begin position="155"/>
        <end position="185"/>
    </location>
</feature>
<feature type="domain" description="TM2" evidence="9">
    <location>
        <begin position="50"/>
        <end position="98"/>
    </location>
</feature>
<name>A0ABU8L8C7_9MICO</name>
<comment type="caution">
    <text evidence="10">The sequence shown here is derived from an EMBL/GenBank/DDBJ whole genome shotgun (WGS) entry which is preliminary data.</text>
</comment>
<evidence type="ECO:0000256" key="3">
    <source>
        <dbReference type="ARBA" id="ARBA00022729"/>
    </source>
</evidence>
<feature type="transmembrane region" description="Helical" evidence="8">
    <location>
        <begin position="53"/>
        <end position="73"/>
    </location>
</feature>
<dbReference type="RefSeq" id="WP_337330937.1">
    <property type="nucleotide sequence ID" value="NZ_JBBDGM010000002.1"/>
</dbReference>
<accession>A0ABU8L8C7</accession>
<evidence type="ECO:0000256" key="5">
    <source>
        <dbReference type="ARBA" id="ARBA00023136"/>
    </source>
</evidence>
<feature type="transmembrane region" description="Helical" evidence="8">
    <location>
        <begin position="121"/>
        <end position="145"/>
    </location>
</feature>
<dbReference type="Proteomes" id="UP001371224">
    <property type="component" value="Unassembled WGS sequence"/>
</dbReference>
<comment type="subcellular location">
    <subcellularLocation>
        <location evidence="1">Membrane</location>
        <topology evidence="1">Multi-pass membrane protein</topology>
    </subcellularLocation>
</comment>
<feature type="region of interest" description="Disordered" evidence="7">
    <location>
        <begin position="1"/>
        <end position="24"/>
    </location>
</feature>
<evidence type="ECO:0000256" key="1">
    <source>
        <dbReference type="ARBA" id="ARBA00004141"/>
    </source>
</evidence>
<keyword evidence="3" id="KW-0732">Signal</keyword>
<dbReference type="PANTHER" id="PTHR21016:SF4">
    <property type="entry name" value="TM2 DOMAIN-CONTAINING PROTEIN 2"/>
    <property type="match status" value="1"/>
</dbReference>
<dbReference type="EMBL" id="JBBDGM010000002">
    <property type="protein sequence ID" value="MEJ1087265.1"/>
    <property type="molecule type" value="Genomic_DNA"/>
</dbReference>
<proteinExistence type="predicted"/>
<keyword evidence="6" id="KW-0325">Glycoprotein</keyword>
<gene>
    <name evidence="10" type="ORF">WDU99_02915</name>
</gene>
<keyword evidence="5 8" id="KW-0472">Membrane</keyword>
<evidence type="ECO:0000313" key="10">
    <source>
        <dbReference type="EMBL" id="MEJ1087265.1"/>
    </source>
</evidence>
<reference evidence="10 11" key="1">
    <citation type="submission" date="2024-02" db="EMBL/GenBank/DDBJ databases">
        <authorList>
            <person name="Saticioglu I.B."/>
        </authorList>
    </citation>
    <scope>NUCLEOTIDE SEQUENCE [LARGE SCALE GENOMIC DNA]</scope>
    <source>
        <strain evidence="10 11">Mu-80</strain>
    </source>
</reference>
<protein>
    <submittedName>
        <fullName evidence="10">TM2 domain-containing protein</fullName>
    </submittedName>
</protein>